<evidence type="ECO:0000259" key="7">
    <source>
        <dbReference type="Pfam" id="PF14691"/>
    </source>
</evidence>
<evidence type="ECO:0000256" key="3">
    <source>
        <dbReference type="ARBA" id="ARBA00023002"/>
    </source>
</evidence>
<name>A0ABP9LHS9_9RHOB</name>
<feature type="domain" description="Dihydroprymidine dehydrogenase" evidence="7">
    <location>
        <begin position="25"/>
        <end position="136"/>
    </location>
</feature>
<dbReference type="PANTHER" id="PTHR42783">
    <property type="entry name" value="GLUTAMATE SYNTHASE [NADPH] SMALL CHAIN"/>
    <property type="match status" value="1"/>
</dbReference>
<dbReference type="PANTHER" id="PTHR42783:SF3">
    <property type="entry name" value="GLUTAMATE SYNTHASE [NADPH] SMALL CHAIN-RELATED"/>
    <property type="match status" value="1"/>
</dbReference>
<keyword evidence="9" id="KW-1185">Reference proteome</keyword>
<dbReference type="Pfam" id="PF07992">
    <property type="entry name" value="Pyr_redox_2"/>
    <property type="match status" value="1"/>
</dbReference>
<evidence type="ECO:0000256" key="4">
    <source>
        <dbReference type="ARBA" id="ARBA00023004"/>
    </source>
</evidence>
<evidence type="ECO:0000256" key="2">
    <source>
        <dbReference type="ARBA" id="ARBA00022723"/>
    </source>
</evidence>
<dbReference type="PRINTS" id="PR00419">
    <property type="entry name" value="ADXRDTASE"/>
</dbReference>
<keyword evidence="1" id="KW-0004">4Fe-4S</keyword>
<organism evidence="8 9">
    <name type="scientific">[Roseibacterium] beibuensis</name>
    <dbReference type="NCBI Taxonomy" id="1193142"/>
    <lineage>
        <taxon>Bacteria</taxon>
        <taxon>Pseudomonadati</taxon>
        <taxon>Pseudomonadota</taxon>
        <taxon>Alphaproteobacteria</taxon>
        <taxon>Rhodobacterales</taxon>
        <taxon>Roseobacteraceae</taxon>
        <taxon>Roseicyclus</taxon>
    </lineage>
</organism>
<feature type="domain" description="FAD/NAD(P)-binding" evidence="6">
    <location>
        <begin position="150"/>
        <end position="458"/>
    </location>
</feature>
<dbReference type="EMBL" id="BAABHW010000003">
    <property type="protein sequence ID" value="GAA5076336.1"/>
    <property type="molecule type" value="Genomic_DNA"/>
</dbReference>
<accession>A0ABP9LHS9</accession>
<gene>
    <name evidence="8" type="ORF">GCM10023209_25340</name>
</gene>
<protein>
    <submittedName>
        <fullName evidence="8">NAD(P)-dependent oxidoreductase</fullName>
    </submittedName>
</protein>
<proteinExistence type="predicted"/>
<evidence type="ECO:0000256" key="1">
    <source>
        <dbReference type="ARBA" id="ARBA00022485"/>
    </source>
</evidence>
<dbReference type="SUPFAM" id="SSF46548">
    <property type="entry name" value="alpha-helical ferredoxin"/>
    <property type="match status" value="1"/>
</dbReference>
<reference evidence="9" key="1">
    <citation type="journal article" date="2019" name="Int. J. Syst. Evol. Microbiol.">
        <title>The Global Catalogue of Microorganisms (GCM) 10K type strain sequencing project: providing services to taxonomists for standard genome sequencing and annotation.</title>
        <authorList>
            <consortium name="The Broad Institute Genomics Platform"/>
            <consortium name="The Broad Institute Genome Sequencing Center for Infectious Disease"/>
            <person name="Wu L."/>
            <person name="Ma J."/>
        </authorList>
    </citation>
    <scope>NUCLEOTIDE SEQUENCE [LARGE SCALE GENOMIC DNA]</scope>
    <source>
        <strain evidence="9">JCM 18015</strain>
    </source>
</reference>
<dbReference type="Gene3D" id="3.40.50.720">
    <property type="entry name" value="NAD(P)-binding Rossmann-like Domain"/>
    <property type="match status" value="1"/>
</dbReference>
<dbReference type="InterPro" id="IPR006006">
    <property type="entry name" value="GltD-like"/>
</dbReference>
<evidence type="ECO:0000259" key="6">
    <source>
        <dbReference type="Pfam" id="PF07992"/>
    </source>
</evidence>
<dbReference type="InterPro" id="IPR028261">
    <property type="entry name" value="DPD_II"/>
</dbReference>
<sequence>MAKQPMLKFVSIEKEMPEKRDADQRREDFKEIYGEYAMNKARQQAGRCSQCGVPYCQSHCPLHNNIPDWLKLTAEGRLQEAYEVSQATNTFPEICGRICPQDRLCEGNCVIEQSGHGTVTIGSVEKYITDTAWEEGWVKPIKPAEERAESVAIIGAGPGGLAAADRLRRAGLQVTVYDRYDRAGGLMVYGIPGFKLEKDVVMRRNAQLEEGGVKFVLNCNVGEDITFDELREQHDFVLIATGVYKSRDLPAPGVGAKGIVRAIDYLTASNRIGFGDTVAEFESGELNAEGKRVVVIGGGDTAMDCVRTAIRQGATSVKCLYRRDRANMPGSQREVQNAEEEGVEFVWLSAPKGFTGGDTVEGVMVQKMRLGAPDATGRQSPEVIEGADYVEDADLVIKALGFEPEDLPSLWNVPGLEVTRWGTVKADFRTHETQIENVYAVGDIVRGASLVVWAIRDGREAADAILDKVMASATDVAAE</sequence>
<dbReference type="InterPro" id="IPR023753">
    <property type="entry name" value="FAD/NAD-binding_dom"/>
</dbReference>
<keyword evidence="2" id="KW-0479">Metal-binding</keyword>
<dbReference type="Proteomes" id="UP001499910">
    <property type="component" value="Unassembled WGS sequence"/>
</dbReference>
<dbReference type="NCBIfam" id="TIGR01318">
    <property type="entry name" value="gltD_gamma_fam"/>
    <property type="match status" value="1"/>
</dbReference>
<keyword evidence="5" id="KW-0411">Iron-sulfur</keyword>
<dbReference type="Pfam" id="PF14691">
    <property type="entry name" value="Fer4_20"/>
    <property type="match status" value="1"/>
</dbReference>
<comment type="caution">
    <text evidence="8">The sequence shown here is derived from an EMBL/GenBank/DDBJ whole genome shotgun (WGS) entry which is preliminary data.</text>
</comment>
<dbReference type="RefSeq" id="WP_259548515.1">
    <property type="nucleotide sequence ID" value="NZ_BAABHW010000003.1"/>
</dbReference>
<dbReference type="InterPro" id="IPR009051">
    <property type="entry name" value="Helical_ferredxn"/>
</dbReference>
<keyword evidence="4" id="KW-0408">Iron</keyword>
<dbReference type="SUPFAM" id="SSF51971">
    <property type="entry name" value="Nucleotide-binding domain"/>
    <property type="match status" value="1"/>
</dbReference>
<evidence type="ECO:0000313" key="9">
    <source>
        <dbReference type="Proteomes" id="UP001499910"/>
    </source>
</evidence>
<dbReference type="Gene3D" id="3.50.50.60">
    <property type="entry name" value="FAD/NAD(P)-binding domain"/>
    <property type="match status" value="2"/>
</dbReference>
<dbReference type="InterPro" id="IPR036188">
    <property type="entry name" value="FAD/NAD-bd_sf"/>
</dbReference>
<dbReference type="Gene3D" id="1.10.1060.10">
    <property type="entry name" value="Alpha-helical ferredoxin"/>
    <property type="match status" value="1"/>
</dbReference>
<evidence type="ECO:0000256" key="5">
    <source>
        <dbReference type="ARBA" id="ARBA00023014"/>
    </source>
</evidence>
<keyword evidence="3" id="KW-0560">Oxidoreductase</keyword>
<evidence type="ECO:0000313" key="8">
    <source>
        <dbReference type="EMBL" id="GAA5076336.1"/>
    </source>
</evidence>